<gene>
    <name evidence="1" type="ORF">QO010_004217</name>
</gene>
<sequence length="299" mass="31656">MSHPVNEAGFVTLNGAQQWVTLRGDDTANPVLLVLSGPGVAFSALAELFAPWERRFTLAHWDQPGAGRTADRHGEDDPLSLERLIADGLALALQLRGRLPAAPLIPLGISGGSIIGLSMLARRPDLFAAYAGQGQIFHWPRQQAASYGLTLDRLRAAGDAAAVAELLALGPPPWPDVAADAVWSRHAGTLTAAELAVLTRLPPPPAGQDPRVRAMTAFARLRADIAGFDADDLGRRFERPLLFLQGEADLYTPTTALETWLADLSAPRQRLAILPGGGHSAVFLTDAMGAGLATLLADL</sequence>
<dbReference type="SUPFAM" id="SSF53474">
    <property type="entry name" value="alpha/beta-Hydrolases"/>
    <property type="match status" value="1"/>
</dbReference>
<proteinExistence type="predicted"/>
<reference evidence="1 2" key="1">
    <citation type="submission" date="2023-07" db="EMBL/GenBank/DDBJ databases">
        <title>Genomic Encyclopedia of Type Strains, Phase IV (KMG-IV): sequencing the most valuable type-strain genomes for metagenomic binning, comparative biology and taxonomic classification.</title>
        <authorList>
            <person name="Goeker M."/>
        </authorList>
    </citation>
    <scope>NUCLEOTIDE SEQUENCE [LARGE SCALE GENOMIC DNA]</scope>
    <source>
        <strain evidence="1 2">DSM 18695</strain>
    </source>
</reference>
<evidence type="ECO:0000313" key="1">
    <source>
        <dbReference type="EMBL" id="MDQ0466424.1"/>
    </source>
</evidence>
<dbReference type="Gene3D" id="3.40.50.1820">
    <property type="entry name" value="alpha/beta hydrolase"/>
    <property type="match status" value="1"/>
</dbReference>
<dbReference type="Proteomes" id="UP001228905">
    <property type="component" value="Unassembled WGS sequence"/>
</dbReference>
<comment type="caution">
    <text evidence="1">The sequence shown here is derived from an EMBL/GenBank/DDBJ whole genome shotgun (WGS) entry which is preliminary data.</text>
</comment>
<dbReference type="InterPro" id="IPR029058">
    <property type="entry name" value="AB_hydrolase_fold"/>
</dbReference>
<evidence type="ECO:0000313" key="2">
    <source>
        <dbReference type="Proteomes" id="UP001228905"/>
    </source>
</evidence>
<name>A0ABU0IZE9_9CAUL</name>
<dbReference type="RefSeq" id="WP_307352523.1">
    <property type="nucleotide sequence ID" value="NZ_JAUSVS010000011.1"/>
</dbReference>
<accession>A0ABU0IZE9</accession>
<keyword evidence="2" id="KW-1185">Reference proteome</keyword>
<organism evidence="1 2">
    <name type="scientific">Caulobacter ginsengisoli</name>
    <dbReference type="NCBI Taxonomy" id="400775"/>
    <lineage>
        <taxon>Bacteria</taxon>
        <taxon>Pseudomonadati</taxon>
        <taxon>Pseudomonadota</taxon>
        <taxon>Alphaproteobacteria</taxon>
        <taxon>Caulobacterales</taxon>
        <taxon>Caulobacteraceae</taxon>
        <taxon>Caulobacter</taxon>
    </lineage>
</organism>
<dbReference type="EMBL" id="JAUSVS010000011">
    <property type="protein sequence ID" value="MDQ0466424.1"/>
    <property type="molecule type" value="Genomic_DNA"/>
</dbReference>
<protein>
    <submittedName>
        <fullName evidence="1">Pimeloyl-ACP methyl ester carboxylesterase</fullName>
    </submittedName>
</protein>